<dbReference type="EMBL" id="PPHD01074116">
    <property type="protein sequence ID" value="POI21051.1"/>
    <property type="molecule type" value="Genomic_DNA"/>
</dbReference>
<feature type="region of interest" description="Disordered" evidence="1">
    <location>
        <begin position="1"/>
        <end position="37"/>
    </location>
</feature>
<evidence type="ECO:0000313" key="2">
    <source>
        <dbReference type="EMBL" id="POI21051.1"/>
    </source>
</evidence>
<evidence type="ECO:0000313" key="3">
    <source>
        <dbReference type="Proteomes" id="UP000237246"/>
    </source>
</evidence>
<protein>
    <submittedName>
        <fullName evidence="2">Uncharacterized protein</fullName>
    </submittedName>
</protein>
<gene>
    <name evidence="2" type="ORF">CIB84_015202</name>
</gene>
<feature type="compositionally biased region" description="Polar residues" evidence="1">
    <location>
        <begin position="17"/>
        <end position="33"/>
    </location>
</feature>
<organism evidence="2 3">
    <name type="scientific">Bambusicola thoracicus</name>
    <name type="common">Chinese bamboo-partridge</name>
    <name type="synonym">Perdix thoracica</name>
    <dbReference type="NCBI Taxonomy" id="9083"/>
    <lineage>
        <taxon>Eukaryota</taxon>
        <taxon>Metazoa</taxon>
        <taxon>Chordata</taxon>
        <taxon>Craniata</taxon>
        <taxon>Vertebrata</taxon>
        <taxon>Euteleostomi</taxon>
        <taxon>Archelosauria</taxon>
        <taxon>Archosauria</taxon>
        <taxon>Dinosauria</taxon>
        <taxon>Saurischia</taxon>
        <taxon>Theropoda</taxon>
        <taxon>Coelurosauria</taxon>
        <taxon>Aves</taxon>
        <taxon>Neognathae</taxon>
        <taxon>Galloanserae</taxon>
        <taxon>Galliformes</taxon>
        <taxon>Phasianidae</taxon>
        <taxon>Perdicinae</taxon>
        <taxon>Bambusicola</taxon>
    </lineage>
</organism>
<accession>A0A2P4SAA8</accession>
<dbReference type="Proteomes" id="UP000237246">
    <property type="component" value="Unassembled WGS sequence"/>
</dbReference>
<dbReference type="AlphaFoldDB" id="A0A2P4SAA8"/>
<keyword evidence="3" id="KW-1185">Reference proteome</keyword>
<reference evidence="2 3" key="1">
    <citation type="submission" date="2018-01" db="EMBL/GenBank/DDBJ databases">
        <title>Comparison of the Chinese Bamboo Partridge and Red Junglefowl genome sequences highlights the importance of demography in genome evolution.</title>
        <authorList>
            <person name="Tiley G.P."/>
            <person name="Kimball R.T."/>
            <person name="Braun E.L."/>
            <person name="Burleigh J.G."/>
        </authorList>
    </citation>
    <scope>NUCLEOTIDE SEQUENCE [LARGE SCALE GENOMIC DNA]</scope>
    <source>
        <strain evidence="2">RTK389</strain>
        <tissue evidence="2">Blood</tissue>
    </source>
</reference>
<feature type="non-terminal residue" evidence="2">
    <location>
        <position position="51"/>
    </location>
</feature>
<sequence length="51" mass="5257">MPTSAASPASPPVGTPVLSSTPRLCSSPSQAPFSTPAHRRALWAPHSHNPL</sequence>
<proteinExistence type="predicted"/>
<evidence type="ECO:0000256" key="1">
    <source>
        <dbReference type="SAM" id="MobiDB-lite"/>
    </source>
</evidence>
<name>A0A2P4SAA8_BAMTH</name>
<comment type="caution">
    <text evidence="2">The sequence shown here is derived from an EMBL/GenBank/DDBJ whole genome shotgun (WGS) entry which is preliminary data.</text>
</comment>